<protein>
    <submittedName>
        <fullName evidence="1">Uncharacterized protein</fullName>
    </submittedName>
</protein>
<reference evidence="2" key="1">
    <citation type="journal article" date="2021" name="Front. Microbiol.">
        <title>Genomic Analysis of the 1-Aminocyclopropane-1-Carboxylate Deaminase-Producing Pseudomonas thivervalensis SC5 Reveals Its Multifaceted Roles in Soil and in Beneficial Interactions With Plants.</title>
        <authorList>
            <person name="Nascimento F.X."/>
            <person name="Uron P."/>
            <person name="Glick B.R."/>
            <person name="Giachini A."/>
            <person name="Rossi M.J."/>
        </authorList>
    </citation>
    <scope>NUCLEOTIDE SEQUENCE [LARGE SCALE GENOMIC DNA]</scope>
    <source>
        <strain evidence="2">PLM3</strain>
    </source>
</reference>
<keyword evidence="2" id="KW-1185">Reference proteome</keyword>
<gene>
    <name evidence="1" type="ORF">CEQ51_00510</name>
</gene>
<accession>A0A2Z4ZK50</accession>
<proteinExistence type="predicted"/>
<dbReference type="EMBL" id="CP022202">
    <property type="protein sequence ID" value="AXA58615.1"/>
    <property type="molecule type" value="Genomic_DNA"/>
</dbReference>
<dbReference type="KEGG" id="pthv:CE140_00510"/>
<sequence>MHKDTWLDDCRQWCQRIKFLSEDVEWSEKPSHSGWLEATSMLLDDRRVTIPHLYFKGEFQPGRMGERVSYGLMYREGKEKRRVFMLEVWPEHERSHREKGMDMFGPHLHLGDERLAQVTKKVRSSISGATERRWVERFVRHARIVSNSGRSISTPFEDDLFG</sequence>
<dbReference type="RefSeq" id="WP_208666148.1">
    <property type="nucleotide sequence ID" value="NZ_CP022201.1"/>
</dbReference>
<dbReference type="Proteomes" id="UP000251666">
    <property type="component" value="Chromosome"/>
</dbReference>
<dbReference type="AlphaFoldDB" id="A0A2Z4ZK50"/>
<evidence type="ECO:0000313" key="1">
    <source>
        <dbReference type="EMBL" id="AXA58615.1"/>
    </source>
</evidence>
<organism evidence="1 2">
    <name type="scientific">Pseudomonas thivervalensis</name>
    <dbReference type="NCBI Taxonomy" id="86265"/>
    <lineage>
        <taxon>Bacteria</taxon>
        <taxon>Pseudomonadati</taxon>
        <taxon>Pseudomonadota</taxon>
        <taxon>Gammaproteobacteria</taxon>
        <taxon>Pseudomonadales</taxon>
        <taxon>Pseudomonadaceae</taxon>
        <taxon>Pseudomonas</taxon>
    </lineage>
</organism>
<evidence type="ECO:0000313" key="2">
    <source>
        <dbReference type="Proteomes" id="UP000251666"/>
    </source>
</evidence>
<name>A0A2Z4ZK50_9PSED</name>